<proteinExistence type="predicted"/>
<accession>V9DT40</accession>
<feature type="region of interest" description="Disordered" evidence="1">
    <location>
        <begin position="51"/>
        <end position="78"/>
    </location>
</feature>
<dbReference type="EMBL" id="ANIZ01004540">
    <property type="protein sequence ID" value="ETI30029.1"/>
    <property type="molecule type" value="Genomic_DNA"/>
</dbReference>
<organism evidence="2 3">
    <name type="scientific">Phytophthora nicotianae P1569</name>
    <dbReference type="NCBI Taxonomy" id="1317065"/>
    <lineage>
        <taxon>Eukaryota</taxon>
        <taxon>Sar</taxon>
        <taxon>Stramenopiles</taxon>
        <taxon>Oomycota</taxon>
        <taxon>Peronosporomycetes</taxon>
        <taxon>Peronosporales</taxon>
        <taxon>Peronosporaceae</taxon>
        <taxon>Phytophthora</taxon>
    </lineage>
</organism>
<evidence type="ECO:0000313" key="2">
    <source>
        <dbReference type="EMBL" id="ETI30029.1"/>
    </source>
</evidence>
<comment type="caution">
    <text evidence="2">The sequence shown here is derived from an EMBL/GenBank/DDBJ whole genome shotgun (WGS) entry which is preliminary data.</text>
</comment>
<keyword evidence="3" id="KW-1185">Reference proteome</keyword>
<gene>
    <name evidence="2" type="ORF">F443_22850</name>
</gene>
<feature type="region of interest" description="Disordered" evidence="1">
    <location>
        <begin position="1"/>
        <end position="20"/>
    </location>
</feature>
<feature type="compositionally biased region" description="Polar residues" evidence="1">
    <location>
        <begin position="56"/>
        <end position="65"/>
    </location>
</feature>
<evidence type="ECO:0000313" key="3">
    <source>
        <dbReference type="Proteomes" id="UP000018721"/>
    </source>
</evidence>
<evidence type="ECO:0000256" key="1">
    <source>
        <dbReference type="SAM" id="MobiDB-lite"/>
    </source>
</evidence>
<reference evidence="2 3" key="1">
    <citation type="submission" date="2013-11" db="EMBL/GenBank/DDBJ databases">
        <title>The Genome Sequence of Phytophthora parasitica P1569.</title>
        <authorList>
            <consortium name="The Broad Institute Genomics Platform"/>
            <person name="Russ C."/>
            <person name="Tyler B."/>
            <person name="Panabieres F."/>
            <person name="Shan W."/>
            <person name="Tripathy S."/>
            <person name="Grunwald N."/>
            <person name="Machado M."/>
            <person name="Johnson C.S."/>
            <person name="Arredondo F."/>
            <person name="Hong C."/>
            <person name="Coffey M."/>
            <person name="Young S.K."/>
            <person name="Zeng Q."/>
            <person name="Gargeya S."/>
            <person name="Fitzgerald M."/>
            <person name="Abouelleil A."/>
            <person name="Alvarado L."/>
            <person name="Chapman S.B."/>
            <person name="Gainer-Dewar J."/>
            <person name="Goldberg J."/>
            <person name="Griggs A."/>
            <person name="Gujja S."/>
            <person name="Hansen M."/>
            <person name="Howarth C."/>
            <person name="Imamovic A."/>
            <person name="Ireland A."/>
            <person name="Larimer J."/>
            <person name="McCowan C."/>
            <person name="Murphy C."/>
            <person name="Pearson M."/>
            <person name="Poon T.W."/>
            <person name="Priest M."/>
            <person name="Roberts A."/>
            <person name="Saif S."/>
            <person name="Shea T."/>
            <person name="Sykes S."/>
            <person name="Wortman J."/>
            <person name="Nusbaum C."/>
            <person name="Birren B."/>
        </authorList>
    </citation>
    <scope>NUCLEOTIDE SEQUENCE [LARGE SCALE GENOMIC DNA]</scope>
    <source>
        <strain evidence="2 3">P1569</strain>
    </source>
</reference>
<protein>
    <submittedName>
        <fullName evidence="2">Uncharacterized protein</fullName>
    </submittedName>
</protein>
<name>V9DT40_PHYNI</name>
<sequence length="155" mass="16702">MSSNCSTTSGVGCSSATMTDPPSVLHHVRSALMMSNVAALSRPVEISSHRNRLWPPTSTSPTVTRLRSPPLTPRSSALPTTVSAQFSRPSICRNSSVRSAAMSRISSGWSSGRPFTHISANLNVSRTVNVGMWLSVWSTRPTSLMRSMSAPFRPE</sequence>
<dbReference type="Proteomes" id="UP000018721">
    <property type="component" value="Unassembled WGS sequence"/>
</dbReference>
<dbReference type="AlphaFoldDB" id="V9DT40"/>
<dbReference type="OrthoDB" id="164644at2759"/>
<dbReference type="HOGENOM" id="CLU_1699022_0_0_1"/>